<reference evidence="2 3" key="1">
    <citation type="journal article" date="2014" name="Nature">
        <title>The genomic substrate for adaptive radiation in African cichlid fish.</title>
        <authorList>
            <person name="Brawand D."/>
            <person name="Wagner C.E."/>
            <person name="Li Y.I."/>
            <person name="Malinsky M."/>
            <person name="Keller I."/>
            <person name="Fan S."/>
            <person name="Simakov O."/>
            <person name="Ng A.Y."/>
            <person name="Lim Z.W."/>
            <person name="Bezault E."/>
            <person name="Turner-Maier J."/>
            <person name="Johnson J."/>
            <person name="Alcazar R."/>
            <person name="Noh H.J."/>
            <person name="Russell P."/>
            <person name="Aken B."/>
            <person name="Alfoldi J."/>
            <person name="Amemiya C."/>
            <person name="Azzouzi N."/>
            <person name="Baroiller J.F."/>
            <person name="Barloy-Hubler F."/>
            <person name="Berlin A."/>
            <person name="Bloomquist R."/>
            <person name="Carleton K.L."/>
            <person name="Conte M.A."/>
            <person name="D'Cotta H."/>
            <person name="Eshel O."/>
            <person name="Gaffney L."/>
            <person name="Galibert F."/>
            <person name="Gante H.F."/>
            <person name="Gnerre S."/>
            <person name="Greuter L."/>
            <person name="Guyon R."/>
            <person name="Haddad N.S."/>
            <person name="Haerty W."/>
            <person name="Harris R.M."/>
            <person name="Hofmann H.A."/>
            <person name="Hourlier T."/>
            <person name="Hulata G."/>
            <person name="Jaffe D.B."/>
            <person name="Lara M."/>
            <person name="Lee A.P."/>
            <person name="MacCallum I."/>
            <person name="Mwaiko S."/>
            <person name="Nikaido M."/>
            <person name="Nishihara H."/>
            <person name="Ozouf-Costaz C."/>
            <person name="Penman D.J."/>
            <person name="Przybylski D."/>
            <person name="Rakotomanga M."/>
            <person name="Renn S.C.P."/>
            <person name="Ribeiro F.J."/>
            <person name="Ron M."/>
            <person name="Salzburger W."/>
            <person name="Sanchez-Pulido L."/>
            <person name="Santos M.E."/>
            <person name="Searle S."/>
            <person name="Sharpe T."/>
            <person name="Swofford R."/>
            <person name="Tan F.J."/>
            <person name="Williams L."/>
            <person name="Young S."/>
            <person name="Yin S."/>
            <person name="Okada N."/>
            <person name="Kocher T.D."/>
            <person name="Miska E.A."/>
            <person name="Lander E.S."/>
            <person name="Venkatesh B."/>
            <person name="Fernald R.D."/>
            <person name="Meyer A."/>
            <person name="Ponting C.P."/>
            <person name="Streelman J.T."/>
            <person name="Lindblad-Toh K."/>
            <person name="Seehausen O."/>
            <person name="Di Palma F."/>
        </authorList>
    </citation>
    <scope>NUCLEOTIDE SEQUENCE</scope>
</reference>
<feature type="domain" description="IRS-type PTB" evidence="1">
    <location>
        <begin position="176"/>
        <end position="280"/>
    </location>
</feature>
<dbReference type="GO" id="GO:0007169">
    <property type="term" value="P:cell surface receptor protein tyrosine kinase signaling pathway"/>
    <property type="evidence" value="ECO:0007669"/>
    <property type="project" value="TreeGrafter"/>
</dbReference>
<dbReference type="Gene3D" id="2.30.29.30">
    <property type="entry name" value="Pleckstrin-homology domain (PH domain)/Phosphotyrosine-binding domain (PTB)"/>
    <property type="match status" value="2"/>
</dbReference>
<evidence type="ECO:0000313" key="3">
    <source>
        <dbReference type="Proteomes" id="UP000265160"/>
    </source>
</evidence>
<dbReference type="GO" id="GO:0007265">
    <property type="term" value="P:Ras protein signal transduction"/>
    <property type="evidence" value="ECO:0007669"/>
    <property type="project" value="TreeGrafter"/>
</dbReference>
<dbReference type="SMART" id="SM01244">
    <property type="entry name" value="IRS"/>
    <property type="match status" value="1"/>
</dbReference>
<dbReference type="Ensembl" id="ENSMZET00005013718.1">
    <property type="protein sequence ID" value="ENSMZEP00005013266.1"/>
    <property type="gene ID" value="ENSMZEG00005009973.1"/>
</dbReference>
<reference evidence="2" key="2">
    <citation type="submission" date="2025-08" db="UniProtKB">
        <authorList>
            <consortium name="Ensembl"/>
        </authorList>
    </citation>
    <scope>IDENTIFICATION</scope>
</reference>
<dbReference type="InterPro" id="IPR011993">
    <property type="entry name" value="PH-like_dom_sf"/>
</dbReference>
<dbReference type="PANTHER" id="PTHR21258">
    <property type="entry name" value="DOCKING PROTEIN RELATED"/>
    <property type="match status" value="1"/>
</dbReference>
<dbReference type="InterPro" id="IPR002404">
    <property type="entry name" value="IRS_PTB"/>
</dbReference>
<evidence type="ECO:0000259" key="1">
    <source>
        <dbReference type="PROSITE" id="PS51064"/>
    </source>
</evidence>
<dbReference type="InterPro" id="IPR050996">
    <property type="entry name" value="Docking_Protein_DOK"/>
</dbReference>
<dbReference type="GeneTree" id="ENSGT00940000155980"/>
<dbReference type="Proteomes" id="UP000265160">
    <property type="component" value="LG2"/>
</dbReference>
<dbReference type="PROSITE" id="PS51064">
    <property type="entry name" value="IRS_PTB"/>
    <property type="match status" value="1"/>
</dbReference>
<dbReference type="GO" id="GO:0005737">
    <property type="term" value="C:cytoplasm"/>
    <property type="evidence" value="ECO:0007669"/>
    <property type="project" value="TreeGrafter"/>
</dbReference>
<organism evidence="2 3">
    <name type="scientific">Maylandia zebra</name>
    <name type="common">zebra mbuna</name>
    <dbReference type="NCBI Taxonomy" id="106582"/>
    <lineage>
        <taxon>Eukaryota</taxon>
        <taxon>Metazoa</taxon>
        <taxon>Chordata</taxon>
        <taxon>Craniata</taxon>
        <taxon>Vertebrata</taxon>
        <taxon>Euteleostomi</taxon>
        <taxon>Actinopterygii</taxon>
        <taxon>Neopterygii</taxon>
        <taxon>Teleostei</taxon>
        <taxon>Neoteleostei</taxon>
        <taxon>Acanthomorphata</taxon>
        <taxon>Ovalentaria</taxon>
        <taxon>Cichlomorphae</taxon>
        <taxon>Cichliformes</taxon>
        <taxon>Cichlidae</taxon>
        <taxon>African cichlids</taxon>
        <taxon>Pseudocrenilabrinae</taxon>
        <taxon>Haplochromini</taxon>
        <taxon>Maylandia</taxon>
        <taxon>Maylandia zebra complex</taxon>
    </lineage>
</organism>
<accession>A0A3P9BUF1</accession>
<protein>
    <submittedName>
        <fullName evidence="2">Docking protein 3</fullName>
    </submittedName>
</protein>
<dbReference type="AlphaFoldDB" id="A0A3P9BUF1"/>
<reference evidence="2" key="3">
    <citation type="submission" date="2025-09" db="UniProtKB">
        <authorList>
            <consortium name="Ensembl"/>
        </authorList>
    </citation>
    <scope>IDENTIFICATION</scope>
</reference>
<dbReference type="Pfam" id="PF02174">
    <property type="entry name" value="IRS"/>
    <property type="match status" value="1"/>
</dbReference>
<dbReference type="SUPFAM" id="SSF50729">
    <property type="entry name" value="PH domain-like"/>
    <property type="match status" value="2"/>
</dbReference>
<dbReference type="STRING" id="106582.ENSMZEP00005013266"/>
<evidence type="ECO:0000313" key="2">
    <source>
        <dbReference type="Ensembl" id="ENSMZEP00005013266.1"/>
    </source>
</evidence>
<dbReference type="GO" id="GO:0043410">
    <property type="term" value="P:positive regulation of MAPK cascade"/>
    <property type="evidence" value="ECO:0007669"/>
    <property type="project" value="TreeGrafter"/>
</dbReference>
<name>A0A3P9BUF1_9CICH</name>
<dbReference type="PANTHER" id="PTHR21258:SF58">
    <property type="entry name" value="DOCKING PROTEIN 3-LIKE"/>
    <property type="match status" value="1"/>
</dbReference>
<proteinExistence type="predicted"/>
<keyword evidence="3" id="KW-1185">Reference proteome</keyword>
<sequence length="524" mass="58673">MCVCVCVCVCSHLVATKERCHSCLISYYLPLINSHFLSFHQKTWRKMWMVLYKPSSQGVGRLEFYALADSSCVTEQKRMCRQKTPERKVVRLIDCLSVTFAPKESCPAGCTAFYLNTTQSTYILASTSSQDWVNALCHLAFQDPGESDKGDFEQDNGLTMADNDLYASWKSELTLPPNQYQVTIQSTEVSKRCKLSGKYLVSIEGEAIELLDMRTRYIIFDWPYKLLRKFGQIEGGFSIEAGRRCKSGQGVFMFLTQHGPQIFQTISKQCTVERNTAVQPPSANRRSLIDPFPAPPPATAHSFVDPSIYSFPDVSADTEDKFTGDYPIYDDPVQQIKQLSLKPPLLGSNEAVAEESEDEDEQEWCYSLEALNLDNNIEDSIYCNLPRGTPPLMRKAEADNSDCIYSGIKKVNSLTNLQQEPSYPPLPLPVPPPPPLSSAYSLAKPQNQHALPVNNSFQPEYNTQADYDEDDLNETEEANSSSAQVTPSEVPGSFKHRLAEIISKDLAKFQPPLPYGASSLTFSQ</sequence>
<dbReference type="SMART" id="SM00310">
    <property type="entry name" value="PTBI"/>
    <property type="match status" value="1"/>
</dbReference>